<evidence type="ECO:0000313" key="1">
    <source>
        <dbReference type="EMBL" id="CUQ01678.1"/>
    </source>
</evidence>
<accession>A0A174T170</accession>
<gene>
    <name evidence="1" type="ORF">ERS852411_03875</name>
</gene>
<organism evidence="1 2">
    <name type="scientific">Flavonifractor plautii</name>
    <name type="common">Fusobacterium plautii</name>
    <dbReference type="NCBI Taxonomy" id="292800"/>
    <lineage>
        <taxon>Bacteria</taxon>
        <taxon>Bacillati</taxon>
        <taxon>Bacillota</taxon>
        <taxon>Clostridia</taxon>
        <taxon>Eubacteriales</taxon>
        <taxon>Oscillospiraceae</taxon>
        <taxon>Flavonifractor</taxon>
    </lineage>
</organism>
<reference evidence="1 2" key="1">
    <citation type="submission" date="2015-09" db="EMBL/GenBank/DDBJ databases">
        <authorList>
            <consortium name="Pathogen Informatics"/>
        </authorList>
    </citation>
    <scope>NUCLEOTIDE SEQUENCE [LARGE SCALE GENOMIC DNA]</scope>
    <source>
        <strain evidence="1 2">2789STDY5608854</strain>
    </source>
</reference>
<dbReference type="AlphaFoldDB" id="A0A174T170"/>
<evidence type="ECO:0000313" key="2">
    <source>
        <dbReference type="Proteomes" id="UP000095746"/>
    </source>
</evidence>
<protein>
    <submittedName>
        <fullName evidence="1">Uncharacterized protein</fullName>
    </submittedName>
</protein>
<sequence>MAATPAPAASSPAWEHTLTVGPGPFAEGEAHNFFDIPALNFPDCTDFSPRLTDRDWGVSSFEEKLTAQEIITALGGTGEVPWSLLWEGYGLDGQVFYNEKGDVLQVVITGVRGDDRLRLALSPGRLPPRSVVYQEAATQAVNGIPVTTASFRGQSDGRTLTTCAADFLAGGTGVSFEYLSPDAGQSTWLTEVLAWYGTGADSGFTTEHLNARIHPITGHEPPAEGEVGGGVVVPVPIPSPTPWQVYPLE</sequence>
<dbReference type="Proteomes" id="UP000095746">
    <property type="component" value="Unassembled WGS sequence"/>
</dbReference>
<name>A0A174T170_FLAPL</name>
<dbReference type="EMBL" id="CYZT01000621">
    <property type="protein sequence ID" value="CUQ01678.1"/>
    <property type="molecule type" value="Genomic_DNA"/>
</dbReference>
<proteinExistence type="predicted"/>